<evidence type="ECO:0000313" key="3">
    <source>
        <dbReference type="EMBL" id="EAU81793.1"/>
    </source>
</evidence>
<feature type="domain" description="DUF6593" evidence="2">
    <location>
        <begin position="11"/>
        <end position="221"/>
    </location>
</feature>
<dbReference type="VEuPathDB" id="FungiDB:CC1G_10396"/>
<evidence type="ECO:0000259" key="2">
    <source>
        <dbReference type="Pfam" id="PF20236"/>
    </source>
</evidence>
<feature type="region of interest" description="Disordered" evidence="1">
    <location>
        <begin position="31"/>
        <end position="56"/>
    </location>
</feature>
<gene>
    <name evidence="3" type="ORF">CC1G_10396</name>
</gene>
<protein>
    <recommendedName>
        <fullName evidence="2">DUF6593 domain-containing protein</fullName>
    </recommendedName>
</protein>
<dbReference type="AlphaFoldDB" id="A8PAM5"/>
<dbReference type="OMA" id="FVAFMKQ"/>
<dbReference type="GeneID" id="6016635"/>
<feature type="compositionally biased region" description="Low complexity" evidence="1">
    <location>
        <begin position="35"/>
        <end position="56"/>
    </location>
</feature>
<dbReference type="RefSeq" id="XP_001840012.1">
    <property type="nucleotide sequence ID" value="XM_001839960.2"/>
</dbReference>
<evidence type="ECO:0000256" key="1">
    <source>
        <dbReference type="SAM" id="MobiDB-lite"/>
    </source>
</evidence>
<keyword evidence="4" id="KW-1185">Reference proteome</keyword>
<name>A8PAM5_COPC7</name>
<dbReference type="InterPro" id="IPR046528">
    <property type="entry name" value="DUF6593"/>
</dbReference>
<accession>A8PAM5</accession>
<dbReference type="EMBL" id="AACS02000002">
    <property type="protein sequence ID" value="EAU81793.1"/>
    <property type="molecule type" value="Genomic_DNA"/>
</dbReference>
<evidence type="ECO:0000313" key="4">
    <source>
        <dbReference type="Proteomes" id="UP000001861"/>
    </source>
</evidence>
<dbReference type="InParanoid" id="A8PAM5"/>
<dbReference type="KEGG" id="cci:CC1G_10396"/>
<comment type="caution">
    <text evidence="3">The sequence shown here is derived from an EMBL/GenBank/DDBJ whole genome shotgun (WGS) entry which is preliminary data.</text>
</comment>
<reference evidence="3 4" key="1">
    <citation type="journal article" date="2010" name="Proc. Natl. Acad. Sci. U.S.A.">
        <title>Insights into evolution of multicellular fungi from the assembled chromosomes of the mushroom Coprinopsis cinerea (Coprinus cinereus).</title>
        <authorList>
            <person name="Stajich J.E."/>
            <person name="Wilke S.K."/>
            <person name="Ahren D."/>
            <person name="Au C.H."/>
            <person name="Birren B.W."/>
            <person name="Borodovsky M."/>
            <person name="Burns C."/>
            <person name="Canback B."/>
            <person name="Casselton L.A."/>
            <person name="Cheng C.K."/>
            <person name="Deng J."/>
            <person name="Dietrich F.S."/>
            <person name="Fargo D.C."/>
            <person name="Farman M.L."/>
            <person name="Gathman A.C."/>
            <person name="Goldberg J."/>
            <person name="Guigo R."/>
            <person name="Hoegger P.J."/>
            <person name="Hooker J.B."/>
            <person name="Huggins A."/>
            <person name="James T.Y."/>
            <person name="Kamada T."/>
            <person name="Kilaru S."/>
            <person name="Kodira C."/>
            <person name="Kues U."/>
            <person name="Kupfer D."/>
            <person name="Kwan H.S."/>
            <person name="Lomsadze A."/>
            <person name="Li W."/>
            <person name="Lilly W.W."/>
            <person name="Ma L.J."/>
            <person name="Mackey A.J."/>
            <person name="Manning G."/>
            <person name="Martin F."/>
            <person name="Muraguchi H."/>
            <person name="Natvig D.O."/>
            <person name="Palmerini H."/>
            <person name="Ramesh M.A."/>
            <person name="Rehmeyer C.J."/>
            <person name="Roe B.A."/>
            <person name="Shenoy N."/>
            <person name="Stanke M."/>
            <person name="Ter-Hovhannisyan V."/>
            <person name="Tunlid A."/>
            <person name="Velagapudi R."/>
            <person name="Vision T.J."/>
            <person name="Zeng Q."/>
            <person name="Zolan M.E."/>
            <person name="Pukkila P.J."/>
        </authorList>
    </citation>
    <scope>NUCLEOTIDE SEQUENCE [LARGE SCALE GENOMIC DNA]</scope>
    <source>
        <strain evidence="4">Okayama-7 / 130 / ATCC MYA-4618 / FGSC 9003</strain>
    </source>
</reference>
<proteinExistence type="predicted"/>
<dbReference type="eggNOG" id="ENOG502R0VG">
    <property type="taxonomic scope" value="Eukaryota"/>
</dbReference>
<sequence>MSKLQLYLVNNDPSATVLMSPSGQPLYAIRTRKASTSSSKSSTSTSGSSSPGSQLSLLDTLEQTGTTTIYRLDNLSPSRGQVETEVGIITPHALHKGASAISLCLEGDYHIDIGTQRVQVVEEGKSECLTPVTDSEPDVRALEVHENSWAFVGPDSRKYVWQMFVQSPILVLADSTMMPLARYRRAKLGIVSRSRKASLEIMPEGLAVMDMIVVTFVAFMKYRVPAELHSLQMLANETTRHHSFFSGETVHEAEAEPPVLKAVPAQASS</sequence>
<dbReference type="Pfam" id="PF20236">
    <property type="entry name" value="DUF6593"/>
    <property type="match status" value="1"/>
</dbReference>
<dbReference type="Proteomes" id="UP000001861">
    <property type="component" value="Unassembled WGS sequence"/>
</dbReference>
<organism evidence="3 4">
    <name type="scientific">Coprinopsis cinerea (strain Okayama-7 / 130 / ATCC MYA-4618 / FGSC 9003)</name>
    <name type="common">Inky cap fungus</name>
    <name type="synonym">Hormographiella aspergillata</name>
    <dbReference type="NCBI Taxonomy" id="240176"/>
    <lineage>
        <taxon>Eukaryota</taxon>
        <taxon>Fungi</taxon>
        <taxon>Dikarya</taxon>
        <taxon>Basidiomycota</taxon>
        <taxon>Agaricomycotina</taxon>
        <taxon>Agaricomycetes</taxon>
        <taxon>Agaricomycetidae</taxon>
        <taxon>Agaricales</taxon>
        <taxon>Agaricineae</taxon>
        <taxon>Psathyrellaceae</taxon>
        <taxon>Coprinopsis</taxon>
    </lineage>
</organism>
<dbReference type="OrthoDB" id="2605483at2759"/>